<dbReference type="GO" id="GO:0016491">
    <property type="term" value="F:oxidoreductase activity"/>
    <property type="evidence" value="ECO:0007669"/>
    <property type="project" value="InterPro"/>
</dbReference>
<protein>
    <submittedName>
        <fullName evidence="2">Oxidoreductase FAD-binding domain-containing protein</fullName>
    </submittedName>
</protein>
<reference evidence="3" key="1">
    <citation type="submission" date="2016-10" db="EMBL/GenBank/DDBJ databases">
        <authorList>
            <person name="Varghese N."/>
            <person name="Submissions S."/>
        </authorList>
    </citation>
    <scope>NUCLEOTIDE SEQUENCE [LARGE SCALE GENOMIC DNA]</scope>
    <source>
        <strain evidence="3">DSM 24729</strain>
    </source>
</reference>
<feature type="domain" description="FAD-binding FR-type" evidence="1">
    <location>
        <begin position="11"/>
        <end position="118"/>
    </location>
</feature>
<dbReference type="InterPro" id="IPR008333">
    <property type="entry name" value="Cbr1-like_FAD-bd_dom"/>
</dbReference>
<sequence length="242" mass="26914">MSILERILKTVVLDEAIITEKVALSKTAFKIRLQSDSIKNISFIPGAFLRLGIGIGKEELSMNDKIRSYSIWNINSSSGYLDLAIATHSGGIGSKWAIECQEGDAVYYKLKKGNFIADATADSYLLIGDLSALSHLYVINRAVGADKQIASILYNIPKNEFFPDIDGNYPFEVQELLQVSTEEIIAKIKDIAPTLKGYQMVYIAGDSRVCIAAHSFFKNELGWNPKQIKTKPFWNPDKKGLE</sequence>
<dbReference type="InterPro" id="IPR039261">
    <property type="entry name" value="FNR_nucleotide-bd"/>
</dbReference>
<dbReference type="SUPFAM" id="SSF63380">
    <property type="entry name" value="Riboflavin synthase domain-like"/>
    <property type="match status" value="1"/>
</dbReference>
<dbReference type="AlphaFoldDB" id="A0A1G7LDI0"/>
<dbReference type="EMBL" id="FNBD01000017">
    <property type="protein sequence ID" value="SDF47587.1"/>
    <property type="molecule type" value="Genomic_DNA"/>
</dbReference>
<dbReference type="Pfam" id="PF04954">
    <property type="entry name" value="SIP"/>
    <property type="match status" value="1"/>
</dbReference>
<dbReference type="InterPro" id="IPR017927">
    <property type="entry name" value="FAD-bd_FR_type"/>
</dbReference>
<organism evidence="2 3">
    <name type="scientific">Cellulophaga baltica</name>
    <dbReference type="NCBI Taxonomy" id="76594"/>
    <lineage>
        <taxon>Bacteria</taxon>
        <taxon>Pseudomonadati</taxon>
        <taxon>Bacteroidota</taxon>
        <taxon>Flavobacteriia</taxon>
        <taxon>Flavobacteriales</taxon>
        <taxon>Flavobacteriaceae</taxon>
        <taxon>Cellulophaga</taxon>
    </lineage>
</organism>
<dbReference type="eggNOG" id="COG2375">
    <property type="taxonomic scope" value="Bacteria"/>
</dbReference>
<gene>
    <name evidence="2" type="ORF">SAMN04487992_11730</name>
</gene>
<name>A0A1G7LDI0_9FLAO</name>
<evidence type="ECO:0000259" key="1">
    <source>
        <dbReference type="PROSITE" id="PS51384"/>
    </source>
</evidence>
<dbReference type="InterPro" id="IPR007037">
    <property type="entry name" value="SIP_rossman_dom"/>
</dbReference>
<dbReference type="Gene3D" id="2.40.30.10">
    <property type="entry name" value="Translation factors"/>
    <property type="match status" value="1"/>
</dbReference>
<dbReference type="Proteomes" id="UP000182114">
    <property type="component" value="Unassembled WGS sequence"/>
</dbReference>
<dbReference type="Gene3D" id="3.40.50.80">
    <property type="entry name" value="Nucleotide-binding domain of ferredoxin-NADP reductase (FNR) module"/>
    <property type="match status" value="1"/>
</dbReference>
<dbReference type="PANTHER" id="PTHR30157:SF0">
    <property type="entry name" value="NADPH-DEPENDENT FERRIC-CHELATE REDUCTASE"/>
    <property type="match status" value="1"/>
</dbReference>
<accession>A0A1G7LDI0</accession>
<dbReference type="Pfam" id="PF00970">
    <property type="entry name" value="FAD_binding_6"/>
    <property type="match status" value="1"/>
</dbReference>
<dbReference type="RefSeq" id="WP_074539416.1">
    <property type="nucleotide sequence ID" value="NZ_FNBD01000017.1"/>
</dbReference>
<dbReference type="PROSITE" id="PS51384">
    <property type="entry name" value="FAD_FR"/>
    <property type="match status" value="1"/>
</dbReference>
<dbReference type="InterPro" id="IPR039374">
    <property type="entry name" value="SIP_fam"/>
</dbReference>
<dbReference type="InterPro" id="IPR017938">
    <property type="entry name" value="Riboflavin_synthase-like_b-brl"/>
</dbReference>
<proteinExistence type="predicted"/>
<evidence type="ECO:0000313" key="3">
    <source>
        <dbReference type="Proteomes" id="UP000182114"/>
    </source>
</evidence>
<keyword evidence="3" id="KW-1185">Reference proteome</keyword>
<evidence type="ECO:0000313" key="2">
    <source>
        <dbReference type="EMBL" id="SDF47587.1"/>
    </source>
</evidence>
<dbReference type="PANTHER" id="PTHR30157">
    <property type="entry name" value="FERRIC REDUCTASE, NADPH-DEPENDENT"/>
    <property type="match status" value="1"/>
</dbReference>